<keyword evidence="1" id="KW-0255">Endonuclease</keyword>
<protein>
    <submittedName>
        <fullName evidence="1">HNH endonuclease domain-containing protein</fullName>
    </submittedName>
</protein>
<dbReference type="GO" id="GO:0004519">
    <property type="term" value="F:endonuclease activity"/>
    <property type="evidence" value="ECO:0007669"/>
    <property type="project" value="UniProtKB-KW"/>
</dbReference>
<dbReference type="EMBL" id="BAAAGE010000002">
    <property type="protein sequence ID" value="GAA0722234.1"/>
    <property type="molecule type" value="Genomic_DNA"/>
</dbReference>
<evidence type="ECO:0000313" key="2">
    <source>
        <dbReference type="Proteomes" id="UP001501758"/>
    </source>
</evidence>
<keyword evidence="1" id="KW-0540">Nuclease</keyword>
<dbReference type="Gene3D" id="1.10.30.50">
    <property type="match status" value="1"/>
</dbReference>
<comment type="caution">
    <text evidence="1">The sequence shown here is derived from an EMBL/GenBank/DDBJ whole genome shotgun (WGS) entry which is preliminary data.</text>
</comment>
<keyword evidence="2" id="KW-1185">Reference proteome</keyword>
<organism evidence="1 2">
    <name type="scientific">Aquimarina litoralis</name>
    <dbReference type="NCBI Taxonomy" id="584605"/>
    <lineage>
        <taxon>Bacteria</taxon>
        <taxon>Pseudomonadati</taxon>
        <taxon>Bacteroidota</taxon>
        <taxon>Flavobacteriia</taxon>
        <taxon>Flavobacteriales</taxon>
        <taxon>Flavobacteriaceae</taxon>
        <taxon>Aquimarina</taxon>
    </lineage>
</organism>
<proteinExistence type="predicted"/>
<dbReference type="RefSeq" id="WP_343912589.1">
    <property type="nucleotide sequence ID" value="NZ_BAAAGE010000002.1"/>
</dbReference>
<name>A0ABN1IVL4_9FLAO</name>
<sequence>MRKIKITDSLRKGVENFNTNLFTNTRTASFEKPIDRLNKLIHKIKLNKHNQFKLYVEKIINEYGDILNADPSKMKSLISEFDLILDNSQLTRKINSKKYSFHEEVVHAMRYEDLRDKEFPEYLLNSDIRTCVYCNSQSTLSIQPIYYKKEKKKRKKILAKLQLDHYHPKSKYPFLCTSFFNLYPTCANCNLAKGKDDAKFELYTIDDNLDIFQFWIDDKSIIDYWLLHDPKVLKIYLDTIDGDFELLQNHNDLFQIQKIYDAQIDVGEELVWKHKANPETYRKLLNKTFNKIFHDKSLIDRMIIGNYSKPEEVHKRPMAKYTQDIARQLKLVK</sequence>
<gene>
    <name evidence="1" type="ORF">GCM10009430_24440</name>
</gene>
<accession>A0ABN1IVL4</accession>
<reference evidence="1 2" key="1">
    <citation type="journal article" date="2019" name="Int. J. Syst. Evol. Microbiol.">
        <title>The Global Catalogue of Microorganisms (GCM) 10K type strain sequencing project: providing services to taxonomists for standard genome sequencing and annotation.</title>
        <authorList>
            <consortium name="The Broad Institute Genomics Platform"/>
            <consortium name="The Broad Institute Genome Sequencing Center for Infectious Disease"/>
            <person name="Wu L."/>
            <person name="Ma J."/>
        </authorList>
    </citation>
    <scope>NUCLEOTIDE SEQUENCE [LARGE SCALE GENOMIC DNA]</scope>
    <source>
        <strain evidence="1 2">JCM 15974</strain>
    </source>
</reference>
<dbReference type="Proteomes" id="UP001501758">
    <property type="component" value="Unassembled WGS sequence"/>
</dbReference>
<keyword evidence="1" id="KW-0378">Hydrolase</keyword>
<evidence type="ECO:0000313" key="1">
    <source>
        <dbReference type="EMBL" id="GAA0722234.1"/>
    </source>
</evidence>